<keyword evidence="4" id="KW-1185">Reference proteome</keyword>
<dbReference type="RefSeq" id="WP_123302951.1">
    <property type="nucleotide sequence ID" value="NZ_RKHK01000001.1"/>
</dbReference>
<evidence type="ECO:0000313" key="3">
    <source>
        <dbReference type="EMBL" id="ROR72382.1"/>
    </source>
</evidence>
<reference evidence="3 4" key="1">
    <citation type="submission" date="2018-11" db="EMBL/GenBank/DDBJ databases">
        <title>Sequencing the genomes of 1000 actinobacteria strains.</title>
        <authorList>
            <person name="Klenk H.-P."/>
        </authorList>
    </citation>
    <scope>NUCLEOTIDE SEQUENCE [LARGE SCALE GENOMIC DNA]</scope>
    <source>
        <strain evidence="3 4">DSM 11294</strain>
    </source>
</reference>
<protein>
    <submittedName>
        <fullName evidence="3">Uncharacterized protein</fullName>
    </submittedName>
</protein>
<dbReference type="EMBL" id="RKHK01000001">
    <property type="protein sequence ID" value="ROR72382.1"/>
    <property type="molecule type" value="Genomic_DNA"/>
</dbReference>
<evidence type="ECO:0000256" key="1">
    <source>
        <dbReference type="SAM" id="Coils"/>
    </source>
</evidence>
<evidence type="ECO:0000256" key="2">
    <source>
        <dbReference type="SAM" id="MobiDB-lite"/>
    </source>
</evidence>
<feature type="compositionally biased region" description="Basic and acidic residues" evidence="2">
    <location>
        <begin position="320"/>
        <end position="329"/>
    </location>
</feature>
<dbReference type="OrthoDB" id="3246562at2"/>
<keyword evidence="1" id="KW-0175">Coiled coil</keyword>
<feature type="region of interest" description="Disordered" evidence="2">
    <location>
        <begin position="311"/>
        <end position="353"/>
    </location>
</feature>
<dbReference type="Proteomes" id="UP000280668">
    <property type="component" value="Unassembled WGS sequence"/>
</dbReference>
<accession>A0A3N2BB25</accession>
<feature type="compositionally biased region" description="Polar residues" evidence="2">
    <location>
        <begin position="330"/>
        <end position="340"/>
    </location>
</feature>
<sequence length="635" mass="69457">MLGYRSIFTVDVDGDPVPAVLAQVQTWLQGKQYAPQALTANGDVAQVGDRAEAVITTETDADGSSSALFTLREDSDPRGAWITQIIAHTPAGAGQRPWVWIDVEQEGVDDVWAARPRVARELLAKLPGDDHGAPLTPCPTLLGADEVDGLIDVLTSRERRGPVFVAGSSETLPINRWADYVEGLLRETVGLSAGYVLDGKATERFAEAVGARHAVRPGTLRTYLPGLDPSSNLDALRHRFLTTETILESPPGRIRKLLGLRARDLALKTSVPRWAGRVESRLLAATDARVLDWRPTALVGQDKKVTLSSEHVVSTTETLPEAKRAKANEAQRTPDPTQETTRPHSARATPTTPDGLAQLARELFATDLSEELLRSLATERGHWVIREAEFAQLSASHQRAVGRAQALNDRLLRLEDELAESRRESEDAQLEWADAQQTASELERTVLTLRRRLMEAGQQESAWADPDDPSGLEITPESFAELLVRFDEFTHVRFTGDETPCEVLDQKMPVGAAAKAWSALVALEHYARGKKSGEVVGGVQQYLTHPPEGYATFSANRHAANESEDVRKNPKFSSPRILPVPTGVDSNGRVFMGSHFKIARLAMVSPRLHYHDATAVDGCVYVGYIGPHLPTQATN</sequence>
<feature type="region of interest" description="Disordered" evidence="2">
    <location>
        <begin position="558"/>
        <end position="579"/>
    </location>
</feature>
<gene>
    <name evidence="3" type="ORF">EDD31_0733</name>
</gene>
<name>A0A3N2BB25_9MICO</name>
<feature type="compositionally biased region" description="Basic and acidic residues" evidence="2">
    <location>
        <begin position="559"/>
        <end position="568"/>
    </location>
</feature>
<comment type="caution">
    <text evidence="3">The sequence shown here is derived from an EMBL/GenBank/DDBJ whole genome shotgun (WGS) entry which is preliminary data.</text>
</comment>
<organism evidence="3 4">
    <name type="scientific">Bogoriella caseilytica</name>
    <dbReference type="NCBI Taxonomy" id="56055"/>
    <lineage>
        <taxon>Bacteria</taxon>
        <taxon>Bacillati</taxon>
        <taxon>Actinomycetota</taxon>
        <taxon>Actinomycetes</taxon>
        <taxon>Micrococcales</taxon>
        <taxon>Bogoriellaceae</taxon>
        <taxon>Bogoriella</taxon>
    </lineage>
</organism>
<feature type="coiled-coil region" evidence="1">
    <location>
        <begin position="397"/>
        <end position="459"/>
    </location>
</feature>
<proteinExistence type="predicted"/>
<evidence type="ECO:0000313" key="4">
    <source>
        <dbReference type="Proteomes" id="UP000280668"/>
    </source>
</evidence>
<dbReference type="AlphaFoldDB" id="A0A3N2BB25"/>